<dbReference type="RefSeq" id="WP_157304873.1">
    <property type="nucleotide sequence ID" value="NZ_WRXN01000001.1"/>
</dbReference>
<gene>
    <name evidence="1" type="ORF">GO493_04360</name>
</gene>
<dbReference type="Pfam" id="PF13715">
    <property type="entry name" value="CarbopepD_reg_2"/>
    <property type="match status" value="1"/>
</dbReference>
<dbReference type="AlphaFoldDB" id="A0A7K1TZG6"/>
<name>A0A7K1TZG6_9BACT</name>
<evidence type="ECO:0000313" key="1">
    <source>
        <dbReference type="EMBL" id="MVT07483.1"/>
    </source>
</evidence>
<sequence>MEFPLSGHPVSMKIYVSNPCTQSWENMTPGAKGRYCQSCCKTVTDFSGMTDQEIIAIIKASSGEVCGRLHSSQINREMVEPAAPKRSFLPAAIFASLVTFISQAEAGTPPAPMALYSDTTSKDEPIQDTLPYTITGRITDNSGSPLYGAYVNMHDSKFYAFADSSGNFHLALPSAFKDKEIKLQFSFIGYSTIETNLQITGENIVLPVTMLAASIDNIHITMGAVSYKYNEKNPKRRGLKKLFHFRR</sequence>
<comment type="caution">
    <text evidence="1">The sequence shown here is derived from an EMBL/GenBank/DDBJ whole genome shotgun (WGS) entry which is preliminary data.</text>
</comment>
<keyword evidence="2" id="KW-1185">Reference proteome</keyword>
<protein>
    <recommendedName>
        <fullName evidence="3">Carboxypeptidase-like regulatory domain-containing protein</fullName>
    </recommendedName>
</protein>
<proteinExistence type="predicted"/>
<dbReference type="Proteomes" id="UP000461730">
    <property type="component" value="Unassembled WGS sequence"/>
</dbReference>
<reference evidence="1 2" key="1">
    <citation type="submission" date="2019-12" db="EMBL/GenBank/DDBJ databases">
        <title>Chitinophaga sp. strain ysch24 (GDMCC 1.1355), whole genome shotgun sequence.</title>
        <authorList>
            <person name="Zhang X."/>
        </authorList>
    </citation>
    <scope>NUCLEOTIDE SEQUENCE [LARGE SCALE GENOMIC DNA]</scope>
    <source>
        <strain evidence="2">ysch24</strain>
    </source>
</reference>
<dbReference type="InterPro" id="IPR008969">
    <property type="entry name" value="CarboxyPept-like_regulatory"/>
</dbReference>
<accession>A0A7K1TZG6</accession>
<dbReference type="EMBL" id="WRXN01000001">
    <property type="protein sequence ID" value="MVT07483.1"/>
    <property type="molecule type" value="Genomic_DNA"/>
</dbReference>
<dbReference type="SUPFAM" id="SSF49464">
    <property type="entry name" value="Carboxypeptidase regulatory domain-like"/>
    <property type="match status" value="1"/>
</dbReference>
<organism evidence="1 2">
    <name type="scientific">Chitinophaga tropicalis</name>
    <dbReference type="NCBI Taxonomy" id="2683588"/>
    <lineage>
        <taxon>Bacteria</taxon>
        <taxon>Pseudomonadati</taxon>
        <taxon>Bacteroidota</taxon>
        <taxon>Chitinophagia</taxon>
        <taxon>Chitinophagales</taxon>
        <taxon>Chitinophagaceae</taxon>
        <taxon>Chitinophaga</taxon>
    </lineage>
</organism>
<dbReference type="Gene3D" id="2.60.40.1120">
    <property type="entry name" value="Carboxypeptidase-like, regulatory domain"/>
    <property type="match status" value="1"/>
</dbReference>
<evidence type="ECO:0008006" key="3">
    <source>
        <dbReference type="Google" id="ProtNLM"/>
    </source>
</evidence>
<evidence type="ECO:0000313" key="2">
    <source>
        <dbReference type="Proteomes" id="UP000461730"/>
    </source>
</evidence>